<name>A0ACB9G2R3_9ASTR</name>
<keyword evidence="2" id="KW-1185">Reference proteome</keyword>
<gene>
    <name evidence="1" type="ORF">L1987_47161</name>
</gene>
<organism evidence="1 2">
    <name type="scientific">Smallanthus sonchifolius</name>
    <dbReference type="NCBI Taxonomy" id="185202"/>
    <lineage>
        <taxon>Eukaryota</taxon>
        <taxon>Viridiplantae</taxon>
        <taxon>Streptophyta</taxon>
        <taxon>Embryophyta</taxon>
        <taxon>Tracheophyta</taxon>
        <taxon>Spermatophyta</taxon>
        <taxon>Magnoliopsida</taxon>
        <taxon>eudicotyledons</taxon>
        <taxon>Gunneridae</taxon>
        <taxon>Pentapetalae</taxon>
        <taxon>asterids</taxon>
        <taxon>campanulids</taxon>
        <taxon>Asterales</taxon>
        <taxon>Asteraceae</taxon>
        <taxon>Asteroideae</taxon>
        <taxon>Heliantheae alliance</taxon>
        <taxon>Millerieae</taxon>
        <taxon>Smallanthus</taxon>
    </lineage>
</organism>
<protein>
    <submittedName>
        <fullName evidence="1">Uncharacterized protein</fullName>
    </submittedName>
</protein>
<evidence type="ECO:0000313" key="1">
    <source>
        <dbReference type="EMBL" id="KAI3777361.1"/>
    </source>
</evidence>
<dbReference type="EMBL" id="CM042032">
    <property type="protein sequence ID" value="KAI3777361.1"/>
    <property type="molecule type" value="Genomic_DNA"/>
</dbReference>
<reference evidence="1 2" key="2">
    <citation type="journal article" date="2022" name="Mol. Ecol. Resour.">
        <title>The genomes of chicory, endive, great burdock and yacon provide insights into Asteraceae paleo-polyploidization history and plant inulin production.</title>
        <authorList>
            <person name="Fan W."/>
            <person name="Wang S."/>
            <person name="Wang H."/>
            <person name="Wang A."/>
            <person name="Jiang F."/>
            <person name="Liu H."/>
            <person name="Zhao H."/>
            <person name="Xu D."/>
            <person name="Zhang Y."/>
        </authorList>
    </citation>
    <scope>NUCLEOTIDE SEQUENCE [LARGE SCALE GENOMIC DNA]</scope>
    <source>
        <strain evidence="2">cv. Yunnan</strain>
        <tissue evidence="1">Leaves</tissue>
    </source>
</reference>
<evidence type="ECO:0000313" key="2">
    <source>
        <dbReference type="Proteomes" id="UP001056120"/>
    </source>
</evidence>
<dbReference type="Proteomes" id="UP001056120">
    <property type="component" value="Linkage Group LG15"/>
</dbReference>
<proteinExistence type="predicted"/>
<comment type="caution">
    <text evidence="1">The sequence shown here is derived from an EMBL/GenBank/DDBJ whole genome shotgun (WGS) entry which is preliminary data.</text>
</comment>
<accession>A0ACB9G2R3</accession>
<reference evidence="2" key="1">
    <citation type="journal article" date="2022" name="Mol. Ecol. Resour.">
        <title>The genomes of chicory, endive, great burdock and yacon provide insights into Asteraceae palaeo-polyploidization history and plant inulin production.</title>
        <authorList>
            <person name="Fan W."/>
            <person name="Wang S."/>
            <person name="Wang H."/>
            <person name="Wang A."/>
            <person name="Jiang F."/>
            <person name="Liu H."/>
            <person name="Zhao H."/>
            <person name="Xu D."/>
            <person name="Zhang Y."/>
        </authorList>
    </citation>
    <scope>NUCLEOTIDE SEQUENCE [LARGE SCALE GENOMIC DNA]</scope>
    <source>
        <strain evidence="2">cv. Yunnan</strain>
    </source>
</reference>
<sequence length="159" mass="18738">MHKRRGMTHAAAMLVRCTHDTIIEKSGRVEEEKNEDWRFRSFPIVESSDKPKLDLISSFSVHECNKSRMLVERNPLKLAMLVRCTHETISEMSGLVEEEDWRVETMLLFNSPQCRDDVVVQFSPTYNYVVKLQEQLQHRIWVREHDVTKVSNETVHDIL</sequence>